<gene>
    <name evidence="1" type="ORF">LAZ67_2003313</name>
</gene>
<protein>
    <submittedName>
        <fullName evidence="1">Uncharacterized protein</fullName>
    </submittedName>
</protein>
<reference evidence="1 2" key="1">
    <citation type="submission" date="2022-01" db="EMBL/GenBank/DDBJ databases">
        <title>A chromosomal length assembly of Cordylochernes scorpioides.</title>
        <authorList>
            <person name="Zeh D."/>
            <person name="Zeh J."/>
        </authorList>
    </citation>
    <scope>NUCLEOTIDE SEQUENCE [LARGE SCALE GENOMIC DNA]</scope>
    <source>
        <strain evidence="1">IN4F17</strain>
        <tissue evidence="1">Whole Body</tissue>
    </source>
</reference>
<dbReference type="EMBL" id="CP092864">
    <property type="protein sequence ID" value="UYV63159.1"/>
    <property type="molecule type" value="Genomic_DNA"/>
</dbReference>
<evidence type="ECO:0000313" key="2">
    <source>
        <dbReference type="Proteomes" id="UP001235939"/>
    </source>
</evidence>
<keyword evidence="2" id="KW-1185">Reference proteome</keyword>
<proteinExistence type="predicted"/>
<sequence>MPCHLVLGMTPRFSVENDDLINSWRSLSLTGSETGELKFQCFNGPVLLPHFQLGFCDRHFSLFLLVSEFWGKRVTQTYNNKLHSVTSFPPTYIMFNVIPPDKKTHLNPYPEITIAREIARSRTQNKHKR</sequence>
<name>A0ABY6K4E7_9ARAC</name>
<evidence type="ECO:0000313" key="1">
    <source>
        <dbReference type="EMBL" id="UYV63159.1"/>
    </source>
</evidence>
<accession>A0ABY6K4E7</accession>
<dbReference type="Proteomes" id="UP001235939">
    <property type="component" value="Chromosome 02"/>
</dbReference>
<organism evidence="1 2">
    <name type="scientific">Cordylochernes scorpioides</name>
    <dbReference type="NCBI Taxonomy" id="51811"/>
    <lineage>
        <taxon>Eukaryota</taxon>
        <taxon>Metazoa</taxon>
        <taxon>Ecdysozoa</taxon>
        <taxon>Arthropoda</taxon>
        <taxon>Chelicerata</taxon>
        <taxon>Arachnida</taxon>
        <taxon>Pseudoscorpiones</taxon>
        <taxon>Cheliferoidea</taxon>
        <taxon>Chernetidae</taxon>
        <taxon>Cordylochernes</taxon>
    </lineage>
</organism>